<name>A0A947GIG0_9HYPH</name>
<proteinExistence type="predicted"/>
<feature type="transmembrane region" description="Helical" evidence="1">
    <location>
        <begin position="83"/>
        <end position="104"/>
    </location>
</feature>
<evidence type="ECO:0000256" key="1">
    <source>
        <dbReference type="SAM" id="Phobius"/>
    </source>
</evidence>
<sequence length="153" mass="15627">MIPGGRLPRLVVGYLAACLAAAIVLPLGQIAHDALALGPSRALGSAGITGIWVIAVFAFAILMVVAAPFAVGLVLFGAARGELSALIQTLYGAFSGLLVQAVWATSGMGNAARSNLAAFLLFAIVGAVAGWVFARVGAPQRRSRPPQRAPENH</sequence>
<keyword evidence="1" id="KW-1133">Transmembrane helix</keyword>
<feature type="transmembrane region" description="Helical" evidence="1">
    <location>
        <begin position="116"/>
        <end position="134"/>
    </location>
</feature>
<evidence type="ECO:0000313" key="2">
    <source>
        <dbReference type="EMBL" id="MBT9289504.1"/>
    </source>
</evidence>
<accession>A0A947GIG0</accession>
<reference evidence="2 3" key="1">
    <citation type="submission" date="2021-06" db="EMBL/GenBank/DDBJ databases">
        <authorList>
            <person name="Grouzdev D.S."/>
            <person name="Koziaeva V."/>
        </authorList>
    </citation>
    <scope>NUCLEOTIDE SEQUENCE [LARGE SCALE GENOMIC DNA]</scope>
    <source>
        <strain evidence="2 3">22</strain>
    </source>
</reference>
<feature type="transmembrane region" description="Helical" evidence="1">
    <location>
        <begin position="12"/>
        <end position="31"/>
    </location>
</feature>
<protein>
    <submittedName>
        <fullName evidence="2">Uncharacterized protein</fullName>
    </submittedName>
</protein>
<evidence type="ECO:0000313" key="3">
    <source>
        <dbReference type="Proteomes" id="UP000766595"/>
    </source>
</evidence>
<keyword evidence="1" id="KW-0472">Membrane</keyword>
<comment type="caution">
    <text evidence="2">The sequence shown here is derived from an EMBL/GenBank/DDBJ whole genome shotgun (WGS) entry which is preliminary data.</text>
</comment>
<feature type="transmembrane region" description="Helical" evidence="1">
    <location>
        <begin position="51"/>
        <end position="76"/>
    </location>
</feature>
<keyword evidence="3" id="KW-1185">Reference proteome</keyword>
<gene>
    <name evidence="2" type="ORF">KL771_08575</name>
</gene>
<dbReference type="RefSeq" id="WP_261968139.1">
    <property type="nucleotide sequence ID" value="NZ_JAHHZF010000004.1"/>
</dbReference>
<dbReference type="AlphaFoldDB" id="A0A947GIG0"/>
<organism evidence="2 3">
    <name type="scientific">Prosthecodimorpha staleyi</name>
    <dbReference type="NCBI Taxonomy" id="2840188"/>
    <lineage>
        <taxon>Bacteria</taxon>
        <taxon>Pseudomonadati</taxon>
        <taxon>Pseudomonadota</taxon>
        <taxon>Alphaproteobacteria</taxon>
        <taxon>Hyphomicrobiales</taxon>
        <taxon>Ancalomicrobiaceae</taxon>
        <taxon>Prosthecodimorpha</taxon>
    </lineage>
</organism>
<dbReference type="Proteomes" id="UP000766595">
    <property type="component" value="Unassembled WGS sequence"/>
</dbReference>
<keyword evidence="1" id="KW-0812">Transmembrane</keyword>
<dbReference type="EMBL" id="JAHHZF010000004">
    <property type="protein sequence ID" value="MBT9289504.1"/>
    <property type="molecule type" value="Genomic_DNA"/>
</dbReference>